<evidence type="ECO:0000313" key="1">
    <source>
        <dbReference type="EMBL" id="KAI5677903.1"/>
    </source>
</evidence>
<sequence length="101" mass="11052">MGYLFVAAAQPLVDVLGIEMAEFATEVCRLAAFSMESDYTNIVAKICTGDVNFSLLGICTKMFKDIASSLPLMGLDVIRRNQNKGTNRLASFSFSLSQIIF</sequence>
<protein>
    <submittedName>
        <fullName evidence="1">Uncharacterized protein</fullName>
    </submittedName>
</protein>
<comment type="caution">
    <text evidence="1">The sequence shown here is derived from an EMBL/GenBank/DDBJ whole genome shotgun (WGS) entry which is preliminary data.</text>
</comment>
<dbReference type="Proteomes" id="UP001060085">
    <property type="component" value="Linkage Group LG02"/>
</dbReference>
<gene>
    <name evidence="1" type="ORF">M9H77_08853</name>
</gene>
<accession>A0ACC0BYX5</accession>
<name>A0ACC0BYX5_CATRO</name>
<proteinExistence type="predicted"/>
<dbReference type="EMBL" id="CM044702">
    <property type="protein sequence ID" value="KAI5677903.1"/>
    <property type="molecule type" value="Genomic_DNA"/>
</dbReference>
<evidence type="ECO:0000313" key="2">
    <source>
        <dbReference type="Proteomes" id="UP001060085"/>
    </source>
</evidence>
<keyword evidence="2" id="KW-1185">Reference proteome</keyword>
<organism evidence="1 2">
    <name type="scientific">Catharanthus roseus</name>
    <name type="common">Madagascar periwinkle</name>
    <name type="synonym">Vinca rosea</name>
    <dbReference type="NCBI Taxonomy" id="4058"/>
    <lineage>
        <taxon>Eukaryota</taxon>
        <taxon>Viridiplantae</taxon>
        <taxon>Streptophyta</taxon>
        <taxon>Embryophyta</taxon>
        <taxon>Tracheophyta</taxon>
        <taxon>Spermatophyta</taxon>
        <taxon>Magnoliopsida</taxon>
        <taxon>eudicotyledons</taxon>
        <taxon>Gunneridae</taxon>
        <taxon>Pentapetalae</taxon>
        <taxon>asterids</taxon>
        <taxon>lamiids</taxon>
        <taxon>Gentianales</taxon>
        <taxon>Apocynaceae</taxon>
        <taxon>Rauvolfioideae</taxon>
        <taxon>Vinceae</taxon>
        <taxon>Catharanthinae</taxon>
        <taxon>Catharanthus</taxon>
    </lineage>
</organism>
<reference evidence="2" key="1">
    <citation type="journal article" date="2023" name="Nat. Plants">
        <title>Single-cell RNA sequencing provides a high-resolution roadmap for understanding the multicellular compartmentation of specialized metabolism.</title>
        <authorList>
            <person name="Sun S."/>
            <person name="Shen X."/>
            <person name="Li Y."/>
            <person name="Li Y."/>
            <person name="Wang S."/>
            <person name="Li R."/>
            <person name="Zhang H."/>
            <person name="Shen G."/>
            <person name="Guo B."/>
            <person name="Wei J."/>
            <person name="Xu J."/>
            <person name="St-Pierre B."/>
            <person name="Chen S."/>
            <person name="Sun C."/>
        </authorList>
    </citation>
    <scope>NUCLEOTIDE SEQUENCE [LARGE SCALE GENOMIC DNA]</scope>
</reference>